<dbReference type="InterPro" id="IPR002931">
    <property type="entry name" value="Transglutaminase-like"/>
</dbReference>
<dbReference type="Pfam" id="PF00395">
    <property type="entry name" value="SLH"/>
    <property type="match status" value="2"/>
</dbReference>
<dbReference type="AlphaFoldDB" id="A0A5S5BX22"/>
<feature type="chain" id="PRO_5038743505" evidence="1">
    <location>
        <begin position="29"/>
        <end position="475"/>
    </location>
</feature>
<reference evidence="3 4" key="1">
    <citation type="submission" date="2019-07" db="EMBL/GenBank/DDBJ databases">
        <title>Genomic Encyclopedia of Type Strains, Phase III (KMG-III): the genomes of soil and plant-associated and newly described type strains.</title>
        <authorList>
            <person name="Whitman W."/>
        </authorList>
    </citation>
    <scope>NUCLEOTIDE SEQUENCE [LARGE SCALE GENOMIC DNA]</scope>
    <source>
        <strain evidence="3 4">BL24</strain>
    </source>
</reference>
<dbReference type="GO" id="GO:0005737">
    <property type="term" value="C:cytoplasm"/>
    <property type="evidence" value="ECO:0007669"/>
    <property type="project" value="TreeGrafter"/>
</dbReference>
<keyword evidence="4" id="KW-1185">Reference proteome</keyword>
<dbReference type="EMBL" id="VNHS01000011">
    <property type="protein sequence ID" value="TYP70732.1"/>
    <property type="molecule type" value="Genomic_DNA"/>
</dbReference>
<evidence type="ECO:0000256" key="1">
    <source>
        <dbReference type="SAM" id="SignalP"/>
    </source>
</evidence>
<keyword evidence="1" id="KW-0732">Signal</keyword>
<comment type="caution">
    <text evidence="3">The sequence shown here is derived from an EMBL/GenBank/DDBJ whole genome shotgun (WGS) entry which is preliminary data.</text>
</comment>
<dbReference type="SMART" id="SM00460">
    <property type="entry name" value="TGc"/>
    <property type="match status" value="1"/>
</dbReference>
<evidence type="ECO:0000259" key="2">
    <source>
        <dbReference type="PROSITE" id="PS51272"/>
    </source>
</evidence>
<evidence type="ECO:0000313" key="4">
    <source>
        <dbReference type="Proteomes" id="UP000323257"/>
    </source>
</evidence>
<dbReference type="PANTHER" id="PTHR46333:SF2">
    <property type="entry name" value="CYTOKINESIS PROTEIN 3"/>
    <property type="match status" value="1"/>
</dbReference>
<feature type="domain" description="SLH" evidence="2">
    <location>
        <begin position="156"/>
        <end position="222"/>
    </location>
</feature>
<proteinExistence type="predicted"/>
<dbReference type="PANTHER" id="PTHR46333">
    <property type="entry name" value="CYTOKINESIS PROTEIN 3"/>
    <property type="match status" value="1"/>
</dbReference>
<feature type="domain" description="SLH" evidence="2">
    <location>
        <begin position="85"/>
        <end position="152"/>
    </location>
</feature>
<dbReference type="OrthoDB" id="9788327at2"/>
<gene>
    <name evidence="3" type="ORF">BCM02_111239</name>
</gene>
<dbReference type="Gene3D" id="3.10.620.30">
    <property type="match status" value="1"/>
</dbReference>
<dbReference type="InterPro" id="IPR001119">
    <property type="entry name" value="SLH_dom"/>
</dbReference>
<organism evidence="3 4">
    <name type="scientific">Paenibacillus methanolicus</name>
    <dbReference type="NCBI Taxonomy" id="582686"/>
    <lineage>
        <taxon>Bacteria</taxon>
        <taxon>Bacillati</taxon>
        <taxon>Bacillota</taxon>
        <taxon>Bacilli</taxon>
        <taxon>Bacillales</taxon>
        <taxon>Paenibacillaceae</taxon>
        <taxon>Paenibacillus</taxon>
    </lineage>
</organism>
<name>A0A5S5BX22_9BACL</name>
<dbReference type="InterPro" id="IPR038765">
    <property type="entry name" value="Papain-like_cys_pep_sf"/>
</dbReference>
<dbReference type="InterPro" id="IPR052557">
    <property type="entry name" value="CAP/Cytokinesis_protein"/>
</dbReference>
<dbReference type="PROSITE" id="PS51272">
    <property type="entry name" value="SLH"/>
    <property type="match status" value="2"/>
</dbReference>
<dbReference type="Pfam" id="PF01841">
    <property type="entry name" value="Transglut_core"/>
    <property type="match status" value="1"/>
</dbReference>
<dbReference type="SUPFAM" id="SSF54001">
    <property type="entry name" value="Cysteine proteinases"/>
    <property type="match status" value="1"/>
</dbReference>
<protein>
    <submittedName>
        <fullName evidence="3">S-layer family protein</fullName>
    </submittedName>
</protein>
<accession>A0A5S5BX22</accession>
<feature type="signal peptide" evidence="1">
    <location>
        <begin position="1"/>
        <end position="28"/>
    </location>
</feature>
<dbReference type="Proteomes" id="UP000323257">
    <property type="component" value="Unassembled WGS sequence"/>
</dbReference>
<evidence type="ECO:0000313" key="3">
    <source>
        <dbReference type="EMBL" id="TYP70732.1"/>
    </source>
</evidence>
<sequence length="475" mass="52231">MGRMRKTTMLMGLLLAIAGGAAFGPWGAERPQAAAAGREPSQWAADDIREASAHNLMPSWATGRYGSIITREQFAELAVLLYETLTDQHLDDPVTNPFKDTRNFYAALGYKLGFVNGASSGRFDPKSPVTREQMALVLYNAIGKAGIRDQMKAEPIESFADADKIAGWSRKAVGAMAASGLMQGSIRSNAVYFTPQGEATVEQAAVLVNRIREQYGAIRASSEEELLEAVRRGYAPVVSDERMAETYRAAQLALRHVVEPGMSDYEKELAIHDYLVLHTAYDEANYRQGTVPDDSYSAYGALVKGIAVCQGYANAANLLLNMAGIEAHIVTGTVGGEPHAWNKIRLEGDYYNLDVTWDDPVPDKQGRVYYGYFNVTDEELRQDHEWIDNGLPAATGTMFNYYRVNQLMAADPLQFETKVEEAIANRDPMLTVKRAFTSAKDIEPLKAAVFRSGAVQSFECAFGSGGVVTLTFRYF</sequence>